<feature type="compositionally biased region" description="Low complexity" evidence="1">
    <location>
        <begin position="443"/>
        <end position="463"/>
    </location>
</feature>
<name>A0AAW9SUF6_CORAY</name>
<dbReference type="EMBL" id="JASOOY020000001">
    <property type="protein sequence ID" value="MEO3715990.1"/>
    <property type="molecule type" value="Genomic_DNA"/>
</dbReference>
<feature type="transmembrane region" description="Helical" evidence="2">
    <location>
        <begin position="361"/>
        <end position="382"/>
    </location>
</feature>
<evidence type="ECO:0000256" key="1">
    <source>
        <dbReference type="SAM" id="MobiDB-lite"/>
    </source>
</evidence>
<accession>A0AAW9SUF6</accession>
<dbReference type="AlphaFoldDB" id="A0AAW9SUF6"/>
<keyword evidence="2" id="KW-0472">Membrane</keyword>
<feature type="compositionally biased region" description="Low complexity" evidence="1">
    <location>
        <begin position="521"/>
        <end position="536"/>
    </location>
</feature>
<feature type="chain" id="PRO_5043443606" description="TrbL/VirB6 plasmid conjugal transfer protein" evidence="3">
    <location>
        <begin position="27"/>
        <end position="617"/>
    </location>
</feature>
<protein>
    <recommendedName>
        <fullName evidence="6">TrbL/VirB6 plasmid conjugal transfer protein</fullName>
    </recommendedName>
</protein>
<dbReference type="RefSeq" id="WP_284827054.1">
    <property type="nucleotide sequence ID" value="NZ_JASOOY020000001.1"/>
</dbReference>
<dbReference type="Proteomes" id="UP001223646">
    <property type="component" value="Unassembled WGS sequence"/>
</dbReference>
<feature type="region of interest" description="Disordered" evidence="1">
    <location>
        <begin position="439"/>
        <end position="540"/>
    </location>
</feature>
<evidence type="ECO:0000313" key="4">
    <source>
        <dbReference type="EMBL" id="MEO3715990.1"/>
    </source>
</evidence>
<reference evidence="4" key="2">
    <citation type="submission" date="2024-05" db="EMBL/GenBank/DDBJ databases">
        <authorList>
            <person name="Wolfe A."/>
        </authorList>
    </citation>
    <scope>NUCLEOTIDE SEQUENCE</scope>
    <source>
        <strain evidence="4">UMB1064</strain>
    </source>
</reference>
<evidence type="ECO:0000256" key="3">
    <source>
        <dbReference type="SAM" id="SignalP"/>
    </source>
</evidence>
<feature type="signal peptide" evidence="3">
    <location>
        <begin position="1"/>
        <end position="26"/>
    </location>
</feature>
<keyword evidence="2" id="KW-0812">Transmembrane</keyword>
<proteinExistence type="predicted"/>
<sequence length="617" mass="61462">MSLRKFGEVFLVVALVLLAGAGNAAAADDEESTGDKAYRECISRSYDEAATRQLVKDGTVDLEKYVEDGQKFNAQANPEVIEKIKKDHPEEYRRLAEHYEKDQSLGSKGGRTVNSAACNIKKPLDTAVKAAGEYWEDPVGKFVQALIEGNAEVLQLTMTFWFDFSTAQTRNVDANIQGVKNIVAGLAAMALICSFIIGGYRIAASRRMGLQDGVEETAGVVVKYIVFSFGVVAAVPGALIATDVLANKIMDNFGVTDPNQVVDLAALDESMGGPVILMILAIVSLLGGLMQILALVVRTLILPIVVGLTPLAAASSFSETGRNMLNNLVAYMIAAVAYKPLAALLYAVVMWNASQPAEGDVLTAAVNVLMIALAGFCAPALVRVIAPMTAQAGGGGAAPLAQAAGAGVAGALGAGAMVASGGSSMLAASAAKGAAGASGAGGSSAPSAAGAPVSSTGRAPKAGSSGGSGAAPARDTTPSGSTGSSRASSVASGGSRSAPTASGGSASPAGSGQSSVGGGQSTAAAATSSGQPGTAARTQTNRGFGQRMGAFAAGTSRAATRAATVTERIGAAGLSGTASAMKVGAAAARGAAQGASHTQRVLDDSIGVSGFAGGRHQ</sequence>
<evidence type="ECO:0000313" key="5">
    <source>
        <dbReference type="Proteomes" id="UP001223646"/>
    </source>
</evidence>
<keyword evidence="3" id="KW-0732">Signal</keyword>
<keyword evidence="2" id="KW-1133">Transmembrane helix</keyword>
<evidence type="ECO:0000256" key="2">
    <source>
        <dbReference type="SAM" id="Phobius"/>
    </source>
</evidence>
<feature type="transmembrane region" description="Helical" evidence="2">
    <location>
        <begin position="275"/>
        <end position="293"/>
    </location>
</feature>
<evidence type="ECO:0008006" key="6">
    <source>
        <dbReference type="Google" id="ProtNLM"/>
    </source>
</evidence>
<feature type="compositionally biased region" description="Low complexity" evidence="1">
    <location>
        <begin position="470"/>
        <end position="514"/>
    </location>
</feature>
<feature type="transmembrane region" description="Helical" evidence="2">
    <location>
        <begin position="224"/>
        <end position="246"/>
    </location>
</feature>
<organism evidence="4 5">
    <name type="scientific">Corynebacterium amycolatum</name>
    <dbReference type="NCBI Taxonomy" id="43765"/>
    <lineage>
        <taxon>Bacteria</taxon>
        <taxon>Bacillati</taxon>
        <taxon>Actinomycetota</taxon>
        <taxon>Actinomycetes</taxon>
        <taxon>Mycobacteriales</taxon>
        <taxon>Corynebacteriaceae</taxon>
        <taxon>Corynebacterium</taxon>
    </lineage>
</organism>
<comment type="caution">
    <text evidence="4">The sequence shown here is derived from an EMBL/GenBank/DDBJ whole genome shotgun (WGS) entry which is preliminary data.</text>
</comment>
<feature type="transmembrane region" description="Helical" evidence="2">
    <location>
        <begin position="300"/>
        <end position="317"/>
    </location>
</feature>
<reference evidence="4" key="1">
    <citation type="submission" date="2023-05" db="EMBL/GenBank/DDBJ databases">
        <authorList>
            <person name="Du J."/>
        </authorList>
    </citation>
    <scope>NUCLEOTIDE SEQUENCE</scope>
    <source>
        <strain evidence="4">UMB1064</strain>
    </source>
</reference>
<gene>
    <name evidence="4" type="ORF">QP460_000060</name>
</gene>
<feature type="transmembrane region" description="Helical" evidence="2">
    <location>
        <begin position="182"/>
        <end position="203"/>
    </location>
</feature>
<feature type="transmembrane region" description="Helical" evidence="2">
    <location>
        <begin position="329"/>
        <end position="349"/>
    </location>
</feature>